<feature type="domain" description="Ionotropic glutamate receptor L-glutamate and glycine-binding" evidence="15">
    <location>
        <begin position="86"/>
        <end position="152"/>
    </location>
</feature>
<dbReference type="OrthoDB" id="8195021at2759"/>
<evidence type="ECO:0000256" key="2">
    <source>
        <dbReference type="ARBA" id="ARBA00008685"/>
    </source>
</evidence>
<dbReference type="Pfam" id="PF00060">
    <property type="entry name" value="Lig_chan"/>
    <property type="match status" value="1"/>
</dbReference>
<evidence type="ECO:0000313" key="16">
    <source>
        <dbReference type="EnsemblMetazoa" id="XP_016841020"/>
    </source>
</evidence>
<dbReference type="PANTHER" id="PTHR42643:SF30">
    <property type="entry name" value="IONOTROPIC RECEPTOR 40A-RELATED"/>
    <property type="match status" value="1"/>
</dbReference>
<keyword evidence="3" id="KW-0813">Transport</keyword>
<dbReference type="InterPro" id="IPR001320">
    <property type="entry name" value="Iontro_rcpt_C"/>
</dbReference>
<feature type="transmembrane region" description="Helical" evidence="13">
    <location>
        <begin position="422"/>
        <end position="442"/>
    </location>
</feature>
<dbReference type="SUPFAM" id="SSF53850">
    <property type="entry name" value="Periplasmic binding protein-like II"/>
    <property type="match status" value="1"/>
</dbReference>
<organism evidence="16 17">
    <name type="scientific">Nasonia vitripennis</name>
    <name type="common">Parasitic wasp</name>
    <dbReference type="NCBI Taxonomy" id="7425"/>
    <lineage>
        <taxon>Eukaryota</taxon>
        <taxon>Metazoa</taxon>
        <taxon>Ecdysozoa</taxon>
        <taxon>Arthropoda</taxon>
        <taxon>Hexapoda</taxon>
        <taxon>Insecta</taxon>
        <taxon>Pterygota</taxon>
        <taxon>Neoptera</taxon>
        <taxon>Endopterygota</taxon>
        <taxon>Hymenoptera</taxon>
        <taxon>Apocrita</taxon>
        <taxon>Proctotrupomorpha</taxon>
        <taxon>Chalcidoidea</taxon>
        <taxon>Pteromalidae</taxon>
        <taxon>Pteromalinae</taxon>
        <taxon>Nasonia</taxon>
    </lineage>
</organism>
<keyword evidence="10" id="KW-0325">Glycoprotein</keyword>
<feature type="transmembrane region" description="Helical" evidence="13">
    <location>
        <begin position="182"/>
        <end position="200"/>
    </location>
</feature>
<proteinExistence type="inferred from homology"/>
<keyword evidence="9" id="KW-0675">Receptor</keyword>
<reference evidence="16" key="1">
    <citation type="submission" date="2021-01" db="UniProtKB">
        <authorList>
            <consortium name="EnsemblMetazoa"/>
        </authorList>
    </citation>
    <scope>IDENTIFICATION</scope>
</reference>
<evidence type="ECO:0000256" key="4">
    <source>
        <dbReference type="ARBA" id="ARBA00022475"/>
    </source>
</evidence>
<keyword evidence="5 13" id="KW-0812">Transmembrane</keyword>
<evidence type="ECO:0000256" key="3">
    <source>
        <dbReference type="ARBA" id="ARBA00022448"/>
    </source>
</evidence>
<keyword evidence="4" id="KW-1003">Cell membrane</keyword>
<dbReference type="GO" id="GO:0005886">
    <property type="term" value="C:plasma membrane"/>
    <property type="evidence" value="ECO:0007669"/>
    <property type="project" value="UniProtKB-SubCell"/>
</dbReference>
<dbReference type="EnsemblMetazoa" id="XM_016985531">
    <property type="protein sequence ID" value="XP_016841020"/>
    <property type="gene ID" value="LOC103316272"/>
</dbReference>
<dbReference type="GO" id="GO:0050906">
    <property type="term" value="P:detection of stimulus involved in sensory perception"/>
    <property type="evidence" value="ECO:0007669"/>
    <property type="project" value="UniProtKB-ARBA"/>
</dbReference>
<dbReference type="PANTHER" id="PTHR42643">
    <property type="entry name" value="IONOTROPIC RECEPTOR 20A-RELATED"/>
    <property type="match status" value="1"/>
</dbReference>
<dbReference type="Proteomes" id="UP000002358">
    <property type="component" value="Chromosome 5"/>
</dbReference>
<dbReference type="GeneID" id="103316272"/>
<comment type="similarity">
    <text evidence="2">Belongs to the glutamate-gated ion channel (TC 1.A.10.1) family.</text>
</comment>
<protein>
    <recommendedName>
        <fullName evidence="18">Ionotropic glutamate receptor C-terminal domain-containing protein</fullName>
    </recommendedName>
</protein>
<evidence type="ECO:0000313" key="17">
    <source>
        <dbReference type="Proteomes" id="UP000002358"/>
    </source>
</evidence>
<dbReference type="RefSeq" id="XP_016841020.1">
    <property type="nucleotide sequence ID" value="XM_016985531.2"/>
</dbReference>
<dbReference type="Pfam" id="PF10613">
    <property type="entry name" value="Lig_chan-Glu_bd"/>
    <property type="match status" value="1"/>
</dbReference>
<comment type="subcellular location">
    <subcellularLocation>
        <location evidence="1">Cell membrane</location>
        <topology evidence="1">Multi-pass membrane protein</topology>
    </subcellularLocation>
</comment>
<evidence type="ECO:0000256" key="8">
    <source>
        <dbReference type="ARBA" id="ARBA00023136"/>
    </source>
</evidence>
<evidence type="ECO:0008006" key="18">
    <source>
        <dbReference type="Google" id="ProtNLM"/>
    </source>
</evidence>
<evidence type="ECO:0000256" key="6">
    <source>
        <dbReference type="ARBA" id="ARBA00022989"/>
    </source>
</evidence>
<dbReference type="InterPro" id="IPR019594">
    <property type="entry name" value="Glu/Gly-bd"/>
</dbReference>
<evidence type="ECO:0000256" key="9">
    <source>
        <dbReference type="ARBA" id="ARBA00023170"/>
    </source>
</evidence>
<evidence type="ECO:0000256" key="12">
    <source>
        <dbReference type="ARBA" id="ARBA00023303"/>
    </source>
</evidence>
<keyword evidence="17" id="KW-1185">Reference proteome</keyword>
<sequence length="460" mass="53367">MMLIRCYDSPMIREWYSIKSRTEVKSFDLFEWTLKRGLILKSDRQLYQRRSDFGGAELKLAAIKEGKSGPTISNGKISNIDVFQHMMLEVLQQMNFTFQLLLAVDTFGSWDKTANRWTGLLDKIDSGEVDVPFTEFTILKDRAEYFDYTWAISMPRNSLYIREPEMNNFKWKAYLRAFSSDVWISLGALLLASSIMLYYMKVKIEKTNLMGNSFMKNVLQVWGIYCQQGIPNFPRASSLRTAIVFLFFSQIIIIAIYSAFIISDLTTLSTTLPFETLSEFVEDGSYKLTILRNSAEEIMFSTSQDPVYSKMSKMLKPHNELPVSGIEAFRQLCNEKLAFYGEENKVKKISTSEYPCKLTMVFTNKNRFMGFPLAKNNPLRDFMNYYIQRFKENGIMNRIKNMHAQTHDNTVNGFHPVEFSDISVALAILFLGFVFSILLFLLEQMQYRIRICKNSGYTVV</sequence>
<dbReference type="Gene3D" id="3.40.190.10">
    <property type="entry name" value="Periplasmic binding protein-like II"/>
    <property type="match status" value="3"/>
</dbReference>
<dbReference type="InParanoid" id="A0A7M7IYA4"/>
<feature type="transmembrane region" description="Helical" evidence="13">
    <location>
        <begin position="242"/>
        <end position="262"/>
    </location>
</feature>
<evidence type="ECO:0000259" key="15">
    <source>
        <dbReference type="Pfam" id="PF10613"/>
    </source>
</evidence>
<evidence type="ECO:0000256" key="7">
    <source>
        <dbReference type="ARBA" id="ARBA00023065"/>
    </source>
</evidence>
<keyword evidence="8 13" id="KW-0472">Membrane</keyword>
<evidence type="ECO:0000256" key="11">
    <source>
        <dbReference type="ARBA" id="ARBA00023286"/>
    </source>
</evidence>
<dbReference type="KEGG" id="nvi:103316272"/>
<evidence type="ECO:0000256" key="10">
    <source>
        <dbReference type="ARBA" id="ARBA00023180"/>
    </source>
</evidence>
<name>A0A7M7IYA4_NASVI</name>
<evidence type="ECO:0000256" key="1">
    <source>
        <dbReference type="ARBA" id="ARBA00004651"/>
    </source>
</evidence>
<dbReference type="GO" id="GO:0015276">
    <property type="term" value="F:ligand-gated monoatomic ion channel activity"/>
    <property type="evidence" value="ECO:0007669"/>
    <property type="project" value="InterPro"/>
</dbReference>
<accession>A0A7M7IYA4</accession>
<evidence type="ECO:0000256" key="5">
    <source>
        <dbReference type="ARBA" id="ARBA00022692"/>
    </source>
</evidence>
<dbReference type="InterPro" id="IPR052192">
    <property type="entry name" value="Insect_Ionotropic_Sensory_Rcpt"/>
</dbReference>
<dbReference type="SMR" id="A0A7M7IYA4"/>
<keyword evidence="11" id="KW-1071">Ligand-gated ion channel</keyword>
<keyword evidence="12" id="KW-0407">Ion channel</keyword>
<dbReference type="AlphaFoldDB" id="A0A7M7IYA4"/>
<keyword evidence="7" id="KW-0406">Ion transport</keyword>
<keyword evidence="6 13" id="KW-1133">Transmembrane helix</keyword>
<evidence type="ECO:0000259" key="14">
    <source>
        <dbReference type="Pfam" id="PF00060"/>
    </source>
</evidence>
<evidence type="ECO:0000256" key="13">
    <source>
        <dbReference type="SAM" id="Phobius"/>
    </source>
</evidence>
<feature type="domain" description="Ionotropic glutamate receptor C-terminal" evidence="14">
    <location>
        <begin position="180"/>
        <end position="347"/>
    </location>
</feature>